<dbReference type="EC" id="3.4.-.-" evidence="7"/>
<accession>A0ABR4D1T2</accession>
<evidence type="ECO:0000259" key="8">
    <source>
        <dbReference type="Pfam" id="PF04389"/>
    </source>
</evidence>
<dbReference type="PANTHER" id="PTHR12147">
    <property type="entry name" value="METALLOPEPTIDASE M28 FAMILY MEMBER"/>
    <property type="match status" value="1"/>
</dbReference>
<evidence type="ECO:0000256" key="7">
    <source>
        <dbReference type="RuleBase" id="RU361240"/>
    </source>
</evidence>
<dbReference type="EMBL" id="JAZHXI010000001">
    <property type="protein sequence ID" value="KAL2075316.1"/>
    <property type="molecule type" value="Genomic_DNA"/>
</dbReference>
<comment type="caution">
    <text evidence="9">The sequence shown here is derived from an EMBL/GenBank/DDBJ whole genome shotgun (WGS) entry which is preliminary data.</text>
</comment>
<dbReference type="Proteomes" id="UP001595075">
    <property type="component" value="Unassembled WGS sequence"/>
</dbReference>
<organism evidence="9 10">
    <name type="scientific">Oculimacula yallundae</name>
    <dbReference type="NCBI Taxonomy" id="86028"/>
    <lineage>
        <taxon>Eukaryota</taxon>
        <taxon>Fungi</taxon>
        <taxon>Dikarya</taxon>
        <taxon>Ascomycota</taxon>
        <taxon>Pezizomycotina</taxon>
        <taxon>Leotiomycetes</taxon>
        <taxon>Helotiales</taxon>
        <taxon>Ploettnerulaceae</taxon>
        <taxon>Oculimacula</taxon>
    </lineage>
</organism>
<name>A0ABR4D1T2_9HELO</name>
<protein>
    <recommendedName>
        <fullName evidence="7">Peptide hydrolase</fullName>
        <ecNumber evidence="7">3.4.-.-</ecNumber>
    </recommendedName>
</protein>
<keyword evidence="5 7" id="KW-0378">Hydrolase</keyword>
<dbReference type="SUPFAM" id="SSF53187">
    <property type="entry name" value="Zn-dependent exopeptidases"/>
    <property type="match status" value="1"/>
</dbReference>
<keyword evidence="10" id="KW-1185">Reference proteome</keyword>
<keyword evidence="6 7" id="KW-0862">Zinc</keyword>
<keyword evidence="7" id="KW-0732">Signal</keyword>
<evidence type="ECO:0000256" key="3">
    <source>
        <dbReference type="ARBA" id="ARBA00022670"/>
    </source>
</evidence>
<evidence type="ECO:0000256" key="6">
    <source>
        <dbReference type="ARBA" id="ARBA00022833"/>
    </source>
</evidence>
<gene>
    <name evidence="9" type="ORF">VTL71DRAFT_259</name>
</gene>
<keyword evidence="3 7" id="KW-0645">Protease</keyword>
<dbReference type="Pfam" id="PF04389">
    <property type="entry name" value="Peptidase_M28"/>
    <property type="match status" value="1"/>
</dbReference>
<dbReference type="InterPro" id="IPR045175">
    <property type="entry name" value="M28_fam"/>
</dbReference>
<feature type="chain" id="PRO_5044980769" description="Peptide hydrolase" evidence="7">
    <location>
        <begin position="28"/>
        <end position="492"/>
    </location>
</feature>
<feature type="signal peptide" evidence="7">
    <location>
        <begin position="1"/>
        <end position="27"/>
    </location>
</feature>
<evidence type="ECO:0000256" key="5">
    <source>
        <dbReference type="ARBA" id="ARBA00022801"/>
    </source>
</evidence>
<evidence type="ECO:0000256" key="1">
    <source>
        <dbReference type="ARBA" id="ARBA00001947"/>
    </source>
</evidence>
<evidence type="ECO:0000256" key="2">
    <source>
        <dbReference type="ARBA" id="ARBA00005634"/>
    </source>
</evidence>
<comment type="cofactor">
    <cofactor evidence="1">
        <name>Zn(2+)</name>
        <dbReference type="ChEBI" id="CHEBI:29105"/>
    </cofactor>
</comment>
<comment type="similarity">
    <text evidence="2">Belongs to the peptidase M28 family. M28B subfamily.</text>
</comment>
<evidence type="ECO:0000313" key="10">
    <source>
        <dbReference type="Proteomes" id="UP001595075"/>
    </source>
</evidence>
<proteinExistence type="inferred from homology"/>
<evidence type="ECO:0000313" key="9">
    <source>
        <dbReference type="EMBL" id="KAL2075316.1"/>
    </source>
</evidence>
<dbReference type="Gene3D" id="3.40.630.10">
    <property type="entry name" value="Zn peptidases"/>
    <property type="match status" value="1"/>
</dbReference>
<keyword evidence="4 7" id="KW-0479">Metal-binding</keyword>
<evidence type="ECO:0000256" key="4">
    <source>
        <dbReference type="ARBA" id="ARBA00022723"/>
    </source>
</evidence>
<dbReference type="PANTHER" id="PTHR12147:SF26">
    <property type="entry name" value="PEPTIDASE M28 DOMAIN-CONTAINING PROTEIN"/>
    <property type="match status" value="1"/>
</dbReference>
<dbReference type="InterPro" id="IPR007484">
    <property type="entry name" value="Peptidase_M28"/>
</dbReference>
<reference evidence="9 10" key="1">
    <citation type="journal article" date="2024" name="Commun. Biol.">
        <title>Comparative genomic analysis of thermophilic fungi reveals convergent evolutionary adaptations and gene losses.</title>
        <authorList>
            <person name="Steindorff A.S."/>
            <person name="Aguilar-Pontes M.V."/>
            <person name="Robinson A.J."/>
            <person name="Andreopoulos B."/>
            <person name="LaButti K."/>
            <person name="Kuo A."/>
            <person name="Mondo S."/>
            <person name="Riley R."/>
            <person name="Otillar R."/>
            <person name="Haridas S."/>
            <person name="Lipzen A."/>
            <person name="Grimwood J."/>
            <person name="Schmutz J."/>
            <person name="Clum A."/>
            <person name="Reid I.D."/>
            <person name="Moisan M.C."/>
            <person name="Butler G."/>
            <person name="Nguyen T.T.M."/>
            <person name="Dewar K."/>
            <person name="Conant G."/>
            <person name="Drula E."/>
            <person name="Henrissat B."/>
            <person name="Hansel C."/>
            <person name="Singer S."/>
            <person name="Hutchinson M.I."/>
            <person name="de Vries R.P."/>
            <person name="Natvig D.O."/>
            <person name="Powell A.J."/>
            <person name="Tsang A."/>
            <person name="Grigoriev I.V."/>
        </authorList>
    </citation>
    <scope>NUCLEOTIDE SEQUENCE [LARGE SCALE GENOMIC DNA]</scope>
    <source>
        <strain evidence="9 10">CBS 494.80</strain>
    </source>
</reference>
<feature type="domain" description="Peptidase M28" evidence="8">
    <location>
        <begin position="160"/>
        <end position="368"/>
    </location>
</feature>
<sequence length="492" mass="52548">MSAMISSSWAAATAATLLLLFLPSTTATNSNTNIYLSSPNASLPFPTSPGLSLPPITSWPSSLPGAPYTTQQPDEELATILSQIDPIRIKSIVEKLVSFGTRHTQSSQTDPERGIGAARDWILKEYEGYAANSEGAMTVELQSYVQGVAGRISAPTNISNIIATLKGSSEPERIVIVSGHYDSRNTNVSNFVDDAPGADDDASGVAIAMELARIMVTHRPHATIQFAAVAGEEQGLLGATFMAQTLANRSANVQGMWTNDIVGSPIGDDGKNQSNIIRLFAQGIPTNETSARATQRISIGGENDSPARQLARFTVDVGSNAVTGMQVETVYRADRYLRGGDHLPFLAAGYAANRFTEPREDFAHQHQDVRVENSTQYGDLPEFCDWYYISRVGRVTGAAAWSLAQGPDGPRGVSVDTAGLTNDSLLKWRRVVGAVGYEVLWRGTDESSWRGVVSVGDVESASLGISKDNVVFGVRSVGESGFKSPAVFPFPG</sequence>